<evidence type="ECO:0000313" key="7">
    <source>
        <dbReference type="Proteomes" id="UP000008898"/>
    </source>
</evidence>
<dbReference type="EC" id="2.7.1.-" evidence="6"/>
<dbReference type="Gene3D" id="3.30.420.40">
    <property type="match status" value="2"/>
</dbReference>
<keyword evidence="2 6" id="KW-0808">Transferase</keyword>
<dbReference type="PATRIC" id="fig|63186.3.peg.3086"/>
<keyword evidence="3 6" id="KW-0418">Kinase</keyword>
<dbReference type="PANTHER" id="PTHR10196:SF57">
    <property type="entry name" value="XYLULOSE KINASE"/>
    <property type="match status" value="1"/>
</dbReference>
<organism evidence="6 7">
    <name type="scientific">Zobellia galactanivorans (strain DSM 12802 / CCUG 47099 / CIP 106680 / NCIMB 13871 / Dsij)</name>
    <dbReference type="NCBI Taxonomy" id="63186"/>
    <lineage>
        <taxon>Bacteria</taxon>
        <taxon>Pseudomonadati</taxon>
        <taxon>Bacteroidota</taxon>
        <taxon>Flavobacteriia</taxon>
        <taxon>Flavobacteriales</taxon>
        <taxon>Flavobacteriaceae</taxon>
        <taxon>Zobellia</taxon>
    </lineage>
</organism>
<dbReference type="GO" id="GO:0005829">
    <property type="term" value="C:cytosol"/>
    <property type="evidence" value="ECO:0007669"/>
    <property type="project" value="TreeGrafter"/>
</dbReference>
<dbReference type="InterPro" id="IPR018484">
    <property type="entry name" value="FGGY_N"/>
</dbReference>
<evidence type="ECO:0000256" key="1">
    <source>
        <dbReference type="ARBA" id="ARBA00009156"/>
    </source>
</evidence>
<dbReference type="Pfam" id="PF21546">
    <property type="entry name" value="FGGY_C_2"/>
    <property type="match status" value="1"/>
</dbReference>
<dbReference type="KEGG" id="zga:ZOBELLIA_3161"/>
<name>G0L7C0_ZOBGA</name>
<evidence type="ECO:0000259" key="5">
    <source>
        <dbReference type="Pfam" id="PF21546"/>
    </source>
</evidence>
<comment type="similarity">
    <text evidence="1">Belongs to the FGGY kinase family.</text>
</comment>
<keyword evidence="7" id="KW-1185">Reference proteome</keyword>
<gene>
    <name evidence="6" type="ordered locus">zobellia_3161</name>
</gene>
<evidence type="ECO:0000256" key="2">
    <source>
        <dbReference type="ARBA" id="ARBA00022679"/>
    </source>
</evidence>
<evidence type="ECO:0000313" key="6">
    <source>
        <dbReference type="EMBL" id="CAZ97300.1"/>
    </source>
</evidence>
<dbReference type="EMBL" id="FP476056">
    <property type="protein sequence ID" value="CAZ97300.1"/>
    <property type="molecule type" value="Genomic_DNA"/>
</dbReference>
<dbReference type="STRING" id="63186.ZOBELLIA_3161"/>
<dbReference type="Proteomes" id="UP000008898">
    <property type="component" value="Chromosome"/>
</dbReference>
<dbReference type="HOGENOM" id="CLU_034535_0_0_10"/>
<reference evidence="6 7" key="2">
    <citation type="journal article" date="2012" name="Environ. Microbiol.">
        <title>Characterization of the first alginolytic operons in a marine bacterium: from their emergence in marine Flavobacteriia to their independent transfers to marine Proteobacteria and human gut Bacteroides.</title>
        <authorList>
            <person name="Thomas F."/>
            <person name="Barbeyron T."/>
            <person name="Tonon T."/>
            <person name="Genicot S."/>
            <person name="Czjzek M."/>
            <person name="Michel G."/>
        </authorList>
    </citation>
    <scope>NUCLEOTIDE SEQUENCE [LARGE SCALE GENOMIC DNA]</scope>
    <source>
        <strain evidence="7">DSM 12802 / CCUG 47099 / CIP 106680 / NCIMB 13871 / Dsij</strain>
    </source>
</reference>
<dbReference type="InterPro" id="IPR043129">
    <property type="entry name" value="ATPase_NBD"/>
</dbReference>
<dbReference type="GO" id="GO:0004856">
    <property type="term" value="F:D-xylulokinase activity"/>
    <property type="evidence" value="ECO:0007669"/>
    <property type="project" value="TreeGrafter"/>
</dbReference>
<protein>
    <submittedName>
        <fullName evidence="6">Carbohydrate kinase</fullName>
        <ecNumber evidence="6">2.7.1.-</ecNumber>
    </submittedName>
</protein>
<dbReference type="AlphaFoldDB" id="G0L7C0"/>
<accession>G0L7C0</accession>
<feature type="domain" description="Carbohydrate kinase FGGY N-terminal" evidence="4">
    <location>
        <begin position="26"/>
        <end position="234"/>
    </location>
</feature>
<dbReference type="CDD" id="cd07772">
    <property type="entry name" value="ASKHA_NBD_FGGY_NaCK-like"/>
    <property type="match status" value="1"/>
</dbReference>
<dbReference type="SUPFAM" id="SSF53067">
    <property type="entry name" value="Actin-like ATPase domain"/>
    <property type="match status" value="2"/>
</dbReference>
<evidence type="ECO:0000256" key="3">
    <source>
        <dbReference type="ARBA" id="ARBA00022777"/>
    </source>
</evidence>
<sequence length="475" mass="55170">MPLYVKKGETKNYLVYDKSMKEVTAVFDIGKTNKKFFLFDDDFQEVYREYTYFDFIEDEDGHPTEDLKALQEWLKAVFERILKSKKYTITAINFSTYGASFVHLDENGEVLTPLYNYTKPYDPKLIDAFYAKYGPENTFAQSTGSSNSGMLNSGMQLYWLKHTKPKVYEKIAVSLHLPQYISYIFTGIPLSEYTSIGCHTALWDYKKKDYHEWVYKEGINTKLPPIVSTETSINMNYNGKRIKIGVGIHDSSAALLPYVRSIKKKFILVSTGTWSIALNPFTETPLSENDVEKGCINYMRINGKPVKSNRLFLGNEYRLQVEELTKKFNVAKDYHKKVMFDYDTFFDIIKDFQFSFKWFSIEHKNMPSQTNYSYDRFEHAYHHLMIELVLLQVESINIVAGKDTIERLYVDGGFSDNDIYIKLVSHYLRNMELRTTDSSLGSALGAAIAISDTKLNSKFLKKNYSLKKHIPFILK</sequence>
<dbReference type="PANTHER" id="PTHR10196">
    <property type="entry name" value="SUGAR KINASE"/>
    <property type="match status" value="1"/>
</dbReference>
<proteinExistence type="inferred from homology"/>
<evidence type="ECO:0000259" key="4">
    <source>
        <dbReference type="Pfam" id="PF00370"/>
    </source>
</evidence>
<reference evidence="7" key="1">
    <citation type="submission" date="2009-07" db="EMBL/GenBank/DDBJ databases">
        <title>Complete genome sequence of Zobellia galactanivorans Dsij.</title>
        <authorList>
            <consortium name="Genoscope - CEA"/>
        </authorList>
    </citation>
    <scope>NUCLEOTIDE SEQUENCE [LARGE SCALE GENOMIC DNA]</scope>
    <source>
        <strain evidence="7">DSM 12802 / CCUG 47099 / CIP 106680 / NCIMB 13871 / Dsij</strain>
    </source>
</reference>
<dbReference type="InterPro" id="IPR049382">
    <property type="entry name" value="FGGY_C_2"/>
</dbReference>
<dbReference type="Pfam" id="PF00370">
    <property type="entry name" value="FGGY_N"/>
    <property type="match status" value="1"/>
</dbReference>
<feature type="domain" description="Carbohydrate kinase FGGY C-terminal" evidence="5">
    <location>
        <begin position="264"/>
        <end position="334"/>
    </location>
</feature>
<dbReference type="GO" id="GO:0005997">
    <property type="term" value="P:xylulose metabolic process"/>
    <property type="evidence" value="ECO:0007669"/>
    <property type="project" value="TreeGrafter"/>
</dbReference>